<organism evidence="1 2">
    <name type="scientific">Prorocentrum cordatum</name>
    <dbReference type="NCBI Taxonomy" id="2364126"/>
    <lineage>
        <taxon>Eukaryota</taxon>
        <taxon>Sar</taxon>
        <taxon>Alveolata</taxon>
        <taxon>Dinophyceae</taxon>
        <taxon>Prorocentrales</taxon>
        <taxon>Prorocentraceae</taxon>
        <taxon>Prorocentrum</taxon>
    </lineage>
</organism>
<reference evidence="1" key="1">
    <citation type="submission" date="2023-10" db="EMBL/GenBank/DDBJ databases">
        <authorList>
            <person name="Chen Y."/>
            <person name="Shah S."/>
            <person name="Dougan E. K."/>
            <person name="Thang M."/>
            <person name="Chan C."/>
        </authorList>
    </citation>
    <scope>NUCLEOTIDE SEQUENCE [LARGE SCALE GENOMIC DNA]</scope>
</reference>
<name>A0ABN9U966_9DINO</name>
<accession>A0ABN9U966</accession>
<dbReference type="EMBL" id="CAUYUJ010015527">
    <property type="protein sequence ID" value="CAK0855165.1"/>
    <property type="molecule type" value="Genomic_DNA"/>
</dbReference>
<proteinExistence type="predicted"/>
<gene>
    <name evidence="1" type="ORF">PCOR1329_LOCUS45987</name>
</gene>
<evidence type="ECO:0000313" key="2">
    <source>
        <dbReference type="Proteomes" id="UP001189429"/>
    </source>
</evidence>
<sequence>MVFPQRSPARSTCDPEFPGEKEAWLVAADPCSREVAFPQRAPANSACDPEVPSEKGAQLVVPRTSMRPRMAWADMGSDSECASFEKRASEVSTQPGSSCRSVGLASLAPLDGGDSGGLPGWTRGHVELVEGGGPTRGSAQACTGQSSSPVVTPHRWKLKNRKVYERDGKLGIWLGASAEAPSAARPGEGGDSWAATPCGTEWLAPRRFGPGAAPSRHGVRQLQETEESAELTRPSLSVQPMGNFVLPRSGRGDADDEGLVSGPHIPLGESGEFASVGSLKHVEGSCKPCAFVYTPIGCKLNVRCAFCHVLHRRKERRRLGKKKRERYQDLVSQVVRSNQRQEADWECHWQTGRCRDSLSRWGLSRRDDAEFLPDIWCKSVTDM</sequence>
<comment type="caution">
    <text evidence="1">The sequence shown here is derived from an EMBL/GenBank/DDBJ whole genome shotgun (WGS) entry which is preliminary data.</text>
</comment>
<protein>
    <recommendedName>
        <fullName evidence="3">C3H1-type domain-containing protein</fullName>
    </recommendedName>
</protein>
<evidence type="ECO:0000313" key="1">
    <source>
        <dbReference type="EMBL" id="CAK0855165.1"/>
    </source>
</evidence>
<evidence type="ECO:0008006" key="3">
    <source>
        <dbReference type="Google" id="ProtNLM"/>
    </source>
</evidence>
<keyword evidence="2" id="KW-1185">Reference proteome</keyword>
<dbReference type="Proteomes" id="UP001189429">
    <property type="component" value="Unassembled WGS sequence"/>
</dbReference>